<dbReference type="Proteomes" id="UP000466517">
    <property type="component" value="Chromosome"/>
</dbReference>
<dbReference type="GO" id="GO:0016763">
    <property type="term" value="F:pentosyltransferase activity"/>
    <property type="evidence" value="ECO:0007669"/>
    <property type="project" value="TreeGrafter"/>
</dbReference>
<organism evidence="10 11">
    <name type="scientific">Mycolicibacterium madagascariense</name>
    <dbReference type="NCBI Taxonomy" id="212765"/>
    <lineage>
        <taxon>Bacteria</taxon>
        <taxon>Bacillati</taxon>
        <taxon>Actinomycetota</taxon>
        <taxon>Actinomycetes</taxon>
        <taxon>Mycobacteriales</taxon>
        <taxon>Mycobacteriaceae</taxon>
        <taxon>Mycolicibacterium</taxon>
    </lineage>
</organism>
<feature type="domain" description="Glycosyltransferase RgtA/B/C/D-like" evidence="9">
    <location>
        <begin position="85"/>
        <end position="218"/>
    </location>
</feature>
<dbReference type="AlphaFoldDB" id="A0A7I7X978"/>
<evidence type="ECO:0000313" key="10">
    <source>
        <dbReference type="EMBL" id="BBZ25992.1"/>
    </source>
</evidence>
<dbReference type="GO" id="GO:0009103">
    <property type="term" value="P:lipopolysaccharide biosynthetic process"/>
    <property type="evidence" value="ECO:0007669"/>
    <property type="project" value="UniProtKB-ARBA"/>
</dbReference>
<feature type="transmembrane region" description="Helical" evidence="8">
    <location>
        <begin position="154"/>
        <end position="172"/>
    </location>
</feature>
<feature type="transmembrane region" description="Helical" evidence="8">
    <location>
        <begin position="184"/>
        <end position="210"/>
    </location>
</feature>
<sequence length="529" mass="57281">MSLVMSDAAVAPEAVAAADEVARPHRLRPGWDPVLVAILTIGISAAGASRPSSWFDEAATISAATRPLTALWRLLQHIDAVHGLYYYVMHGWFALVPVTEFSSRAPSCLAVGVAGAGVVVLARKFCDRPVAVCAGVVFAVLPRTTWAGVEARSYAFTAMAAVWLTVVLVVAIRRNRPWHWLLYLLLLVAAILLNAFMVLLVAVYAVGLAVLSPRRAAVACWVVTTAVGTGLATPFLLFSRTQMGQVAWISPLNHDTVIEVFQNQYFDGSTPFAIIGGVLVVAAVLSRLLGAPPAGPGVGRLTVLAVAWMAIPTATLLLFTVFAAPIYYPRYLCFTSPAVALLLGACVARIARSPGPAALLLLVLAVAAAPNYVLVQRAPYKREGMDYSEIADVVTRHAHPGDCLLLDNTTSWKPGPIRPLLASRPAAYRGLVDLGRGARATTTDRLWDGFVPVWTVQDRLRRCSVIWTVSEHDWTRPAHESGVALAPGPRLGSVPVYQIPFRMGFRIVERWQFNFAQITKSMRWWPAGR</sequence>
<evidence type="ECO:0000313" key="11">
    <source>
        <dbReference type="Proteomes" id="UP000466517"/>
    </source>
</evidence>
<feature type="transmembrane region" description="Helical" evidence="8">
    <location>
        <begin position="357"/>
        <end position="375"/>
    </location>
</feature>
<evidence type="ECO:0000256" key="1">
    <source>
        <dbReference type="ARBA" id="ARBA00004651"/>
    </source>
</evidence>
<evidence type="ECO:0000259" key="9">
    <source>
        <dbReference type="Pfam" id="PF13231"/>
    </source>
</evidence>
<evidence type="ECO:0000256" key="7">
    <source>
        <dbReference type="ARBA" id="ARBA00023136"/>
    </source>
</evidence>
<reference evidence="10 11" key="1">
    <citation type="journal article" date="2019" name="Emerg. Microbes Infect.">
        <title>Comprehensive subspecies identification of 175 nontuberculous mycobacteria species based on 7547 genomic profiles.</title>
        <authorList>
            <person name="Matsumoto Y."/>
            <person name="Kinjo T."/>
            <person name="Motooka D."/>
            <person name="Nabeya D."/>
            <person name="Jung N."/>
            <person name="Uechi K."/>
            <person name="Horii T."/>
            <person name="Iida T."/>
            <person name="Fujita J."/>
            <person name="Nakamura S."/>
        </authorList>
    </citation>
    <scope>NUCLEOTIDE SEQUENCE [LARGE SCALE GENOMIC DNA]</scope>
    <source>
        <strain evidence="10 11">JCM 13574</strain>
    </source>
</reference>
<proteinExistence type="predicted"/>
<feature type="transmembrane region" description="Helical" evidence="8">
    <location>
        <begin position="331"/>
        <end position="351"/>
    </location>
</feature>
<evidence type="ECO:0000256" key="5">
    <source>
        <dbReference type="ARBA" id="ARBA00022692"/>
    </source>
</evidence>
<accession>A0A7I7X978</accession>
<evidence type="ECO:0000256" key="4">
    <source>
        <dbReference type="ARBA" id="ARBA00022679"/>
    </source>
</evidence>
<dbReference type="PANTHER" id="PTHR33908">
    <property type="entry name" value="MANNOSYLTRANSFERASE YKCB-RELATED"/>
    <property type="match status" value="1"/>
</dbReference>
<feature type="transmembrane region" description="Helical" evidence="8">
    <location>
        <begin position="129"/>
        <end position="148"/>
    </location>
</feature>
<dbReference type="InterPro" id="IPR050297">
    <property type="entry name" value="LipidA_mod_glycosyltrf_83"/>
</dbReference>
<evidence type="ECO:0000256" key="8">
    <source>
        <dbReference type="SAM" id="Phobius"/>
    </source>
</evidence>
<evidence type="ECO:0000256" key="2">
    <source>
        <dbReference type="ARBA" id="ARBA00022475"/>
    </source>
</evidence>
<name>A0A7I7X978_9MYCO</name>
<keyword evidence="6 8" id="KW-1133">Transmembrane helix</keyword>
<keyword evidence="11" id="KW-1185">Reference proteome</keyword>
<feature type="transmembrane region" description="Helical" evidence="8">
    <location>
        <begin position="301"/>
        <end position="324"/>
    </location>
</feature>
<dbReference type="GO" id="GO:0005886">
    <property type="term" value="C:plasma membrane"/>
    <property type="evidence" value="ECO:0007669"/>
    <property type="project" value="UniProtKB-SubCell"/>
</dbReference>
<dbReference type="PANTHER" id="PTHR33908:SF3">
    <property type="entry name" value="UNDECAPRENYL PHOSPHATE-ALPHA-4-AMINO-4-DEOXY-L-ARABINOSE ARABINOSYL TRANSFERASE"/>
    <property type="match status" value="1"/>
</dbReference>
<feature type="transmembrane region" description="Helical" evidence="8">
    <location>
        <begin position="272"/>
        <end position="289"/>
    </location>
</feature>
<evidence type="ECO:0000256" key="6">
    <source>
        <dbReference type="ARBA" id="ARBA00022989"/>
    </source>
</evidence>
<protein>
    <submittedName>
        <fullName evidence="10">Membrane protein</fullName>
    </submittedName>
</protein>
<feature type="transmembrane region" description="Helical" evidence="8">
    <location>
        <begin position="216"/>
        <end position="238"/>
    </location>
</feature>
<gene>
    <name evidence="10" type="ORF">MMAD_02870</name>
</gene>
<keyword evidence="3" id="KW-0328">Glycosyltransferase</keyword>
<dbReference type="KEGG" id="mmag:MMAD_02870"/>
<keyword evidence="7 8" id="KW-0472">Membrane</keyword>
<dbReference type="Pfam" id="PF13231">
    <property type="entry name" value="PMT_2"/>
    <property type="match status" value="1"/>
</dbReference>
<evidence type="ECO:0000256" key="3">
    <source>
        <dbReference type="ARBA" id="ARBA00022676"/>
    </source>
</evidence>
<keyword evidence="4" id="KW-0808">Transferase</keyword>
<keyword evidence="2" id="KW-1003">Cell membrane</keyword>
<dbReference type="EMBL" id="AP022610">
    <property type="protein sequence ID" value="BBZ25992.1"/>
    <property type="molecule type" value="Genomic_DNA"/>
</dbReference>
<dbReference type="GO" id="GO:0010041">
    <property type="term" value="P:response to iron(III) ion"/>
    <property type="evidence" value="ECO:0007669"/>
    <property type="project" value="TreeGrafter"/>
</dbReference>
<keyword evidence="5 8" id="KW-0812">Transmembrane</keyword>
<dbReference type="InterPro" id="IPR038731">
    <property type="entry name" value="RgtA/B/C-like"/>
</dbReference>
<comment type="subcellular location">
    <subcellularLocation>
        <location evidence="1">Cell membrane</location>
        <topology evidence="1">Multi-pass membrane protein</topology>
    </subcellularLocation>
</comment>